<protein>
    <submittedName>
        <fullName evidence="1">Uncharacterized protein</fullName>
    </submittedName>
</protein>
<reference evidence="1" key="1">
    <citation type="submission" date="2018-04" db="EMBL/GenBank/DDBJ databases">
        <authorList>
            <person name="Go L.Y."/>
            <person name="Mitchell J.A."/>
        </authorList>
    </citation>
    <scope>NUCLEOTIDE SEQUENCE</scope>
    <source>
        <strain evidence="1">ARTV</strain>
    </source>
</reference>
<dbReference type="AlphaFoldDB" id="A0A3B0LXY2"/>
<dbReference type="EMBL" id="UFQR01000002">
    <property type="protein sequence ID" value="SSW94843.1"/>
    <property type="molecule type" value="Genomic_DNA"/>
</dbReference>
<name>A0A3B0LXY2_9GAMM</name>
<evidence type="ECO:0000313" key="1">
    <source>
        <dbReference type="EMBL" id="SSW94843.1"/>
    </source>
</evidence>
<gene>
    <name evidence="1" type="ORF">ARTV_0494</name>
</gene>
<organism evidence="1">
    <name type="scientific">Arsenophonus endosymbiont of Trialeurodes vaporariorum</name>
    <dbReference type="NCBI Taxonomy" id="235567"/>
    <lineage>
        <taxon>Bacteria</taxon>
        <taxon>Pseudomonadati</taxon>
        <taxon>Pseudomonadota</taxon>
        <taxon>Gammaproteobacteria</taxon>
        <taxon>Enterobacterales</taxon>
        <taxon>Morganellaceae</taxon>
        <taxon>Arsenophonus</taxon>
    </lineage>
</organism>
<sequence>MDTTTNTENKPSSKLKTVGNSSIDLLAVKDKENDLFEVIKSNEYLLTIANTSQATEQADRFYRAGLAVGIVNDFSTTDKEVQIDHAKIKTNNICEAFPVENSSIENQSDDQKAAIKYRGIGFVKSLLSVAPSTPLDSTVYAQALNIGSVAKNRGAADSTMVKHFSTMWNMRDGLHQKQPHHLQQQ</sequence>
<proteinExistence type="predicted"/>
<accession>A0A3B0LXY2</accession>